<protein>
    <recommendedName>
        <fullName evidence="1">Sugar fermentation stimulation protein homolog</fullName>
    </recommendedName>
</protein>
<proteinExistence type="inferred from homology"/>
<sequence>MDSYLYRYPPLESGVLLKRYKRFLADIQLTSGDVITAHCPNTGPMTGVCIPGNPVMVSYSPSKTRKYPYTWELIQLNSEVDPPQPPLSNGGREESEQYLEPTLTKGGREESEQYLEPALTKGGREEPEQYPQTPLIQERNLEPPISKGGLGGLIWTGINTALPNKIINLALTEKLFPSLGNYSEIRKEVPYGMNLKSRVDFLLKGEDKPIYLEVKNTTWSDGKIALFPDTVTERGQKHLKELIEVVKQGDRAVMLYFINRGDCTEFAPGDTADPVYGQLLREAILVGVEILPCRFEITPEGIKYLGLALSLLR</sequence>
<evidence type="ECO:0000256" key="2">
    <source>
        <dbReference type="SAM" id="MobiDB-lite"/>
    </source>
</evidence>
<gene>
    <name evidence="1" type="primary">sfsA</name>
    <name evidence="5" type="ORF">PA905_24810</name>
</gene>
<dbReference type="AlphaFoldDB" id="A0A4P5ZWU4"/>
<dbReference type="Proteomes" id="UP000299794">
    <property type="component" value="Unassembled WGS sequence"/>
</dbReference>
<dbReference type="Pfam" id="PF17746">
    <property type="entry name" value="SfsA_N"/>
    <property type="match status" value="1"/>
</dbReference>
<dbReference type="HAMAP" id="MF_00095">
    <property type="entry name" value="SfsA"/>
    <property type="match status" value="1"/>
</dbReference>
<name>A0A4P5ZWU4_PLAAG</name>
<dbReference type="InterPro" id="IPR040452">
    <property type="entry name" value="SfsA_C"/>
</dbReference>
<dbReference type="PANTHER" id="PTHR30545:SF2">
    <property type="entry name" value="SUGAR FERMENTATION STIMULATION PROTEIN A"/>
    <property type="match status" value="1"/>
</dbReference>
<dbReference type="EMBL" id="BJCD01000045">
    <property type="protein sequence ID" value="GDZ94525.1"/>
    <property type="molecule type" value="Genomic_DNA"/>
</dbReference>
<dbReference type="InterPro" id="IPR018488">
    <property type="entry name" value="cNMP-bd_CS"/>
</dbReference>
<feature type="region of interest" description="Disordered" evidence="2">
    <location>
        <begin position="78"/>
        <end position="129"/>
    </location>
</feature>
<evidence type="ECO:0000313" key="6">
    <source>
        <dbReference type="Proteomes" id="UP000299794"/>
    </source>
</evidence>
<feature type="domain" description="SfsA N-terminal OB" evidence="4">
    <location>
        <begin position="17"/>
        <end position="78"/>
    </location>
</feature>
<dbReference type="InterPro" id="IPR005224">
    <property type="entry name" value="SfsA"/>
</dbReference>
<dbReference type="GO" id="GO:0003677">
    <property type="term" value="F:DNA binding"/>
    <property type="evidence" value="ECO:0007669"/>
    <property type="project" value="InterPro"/>
</dbReference>
<dbReference type="Gene3D" id="3.40.1350.60">
    <property type="match status" value="1"/>
</dbReference>
<accession>A0A4P5ZWU4</accession>
<comment type="similarity">
    <text evidence="1">Belongs to the SfsA family.</text>
</comment>
<comment type="caution">
    <text evidence="5">The sequence shown here is derived from an EMBL/GenBank/DDBJ whole genome shotgun (WGS) entry which is preliminary data.</text>
</comment>
<evidence type="ECO:0000259" key="4">
    <source>
        <dbReference type="Pfam" id="PF17746"/>
    </source>
</evidence>
<dbReference type="Pfam" id="PF03749">
    <property type="entry name" value="SfsA"/>
    <property type="match status" value="1"/>
</dbReference>
<dbReference type="CDD" id="cd22359">
    <property type="entry name" value="SfsA-like_bacterial"/>
    <property type="match status" value="1"/>
</dbReference>
<dbReference type="InterPro" id="IPR041465">
    <property type="entry name" value="SfsA_N"/>
</dbReference>
<dbReference type="Gene3D" id="2.40.50.580">
    <property type="match status" value="1"/>
</dbReference>
<evidence type="ECO:0000259" key="3">
    <source>
        <dbReference type="Pfam" id="PF03749"/>
    </source>
</evidence>
<evidence type="ECO:0000256" key="1">
    <source>
        <dbReference type="HAMAP-Rule" id="MF_00095"/>
    </source>
</evidence>
<dbReference type="PROSITE" id="PS00888">
    <property type="entry name" value="CNMP_BINDING_1"/>
    <property type="match status" value="1"/>
</dbReference>
<reference evidence="6" key="1">
    <citation type="submission" date="2019-02" db="EMBL/GenBank/DDBJ databases">
        <title>Draft genome sequence of Planktothrix agardhii NIES-905.</title>
        <authorList>
            <person name="Yamaguchi H."/>
            <person name="Suzuki S."/>
            <person name="Kawachi M."/>
        </authorList>
    </citation>
    <scope>NUCLEOTIDE SEQUENCE [LARGE SCALE GENOMIC DNA]</scope>
    <source>
        <strain evidence="6">CCAP 1459/11A</strain>
    </source>
</reference>
<dbReference type="NCBIfam" id="TIGR00230">
    <property type="entry name" value="sfsA"/>
    <property type="match status" value="1"/>
</dbReference>
<feature type="domain" description="Sugar fermentation stimulation protein C-terminal" evidence="3">
    <location>
        <begin position="162"/>
        <end position="300"/>
    </location>
</feature>
<evidence type="ECO:0000313" key="5">
    <source>
        <dbReference type="EMBL" id="GDZ94525.1"/>
    </source>
</evidence>
<dbReference type="PANTHER" id="PTHR30545">
    <property type="entry name" value="SUGAR FERMENTATION STIMULATION PROTEIN A"/>
    <property type="match status" value="1"/>
</dbReference>
<dbReference type="RefSeq" id="WP_237157228.1">
    <property type="nucleotide sequence ID" value="NZ_BJCD01000045.1"/>
</dbReference>
<organism evidence="5 6">
    <name type="scientific">Planktothrix agardhii CCAP 1459/11A</name>
    <dbReference type="NCBI Taxonomy" id="282420"/>
    <lineage>
        <taxon>Bacteria</taxon>
        <taxon>Bacillati</taxon>
        <taxon>Cyanobacteriota</taxon>
        <taxon>Cyanophyceae</taxon>
        <taxon>Oscillatoriophycideae</taxon>
        <taxon>Oscillatoriales</taxon>
        <taxon>Microcoleaceae</taxon>
        <taxon>Planktothrix</taxon>
    </lineage>
</organism>